<dbReference type="Gene3D" id="1.10.10.10">
    <property type="entry name" value="Winged helix-like DNA-binding domain superfamily/Winged helix DNA-binding domain"/>
    <property type="match status" value="1"/>
</dbReference>
<feature type="domain" description="HTH arsR-type" evidence="2">
    <location>
        <begin position="1"/>
        <end position="109"/>
    </location>
</feature>
<keyword evidence="4" id="KW-1185">Reference proteome</keyword>
<dbReference type="SUPFAM" id="SSF46785">
    <property type="entry name" value="Winged helix' DNA-binding domain"/>
    <property type="match status" value="1"/>
</dbReference>
<dbReference type="RefSeq" id="WP_106608023.1">
    <property type="nucleotide sequence ID" value="NZ_PYGJ01000004.1"/>
</dbReference>
<reference evidence="3 4" key="1">
    <citation type="submission" date="2018-03" db="EMBL/GenBank/DDBJ databases">
        <title>Genomic Encyclopedia of Archaeal and Bacterial Type Strains, Phase II (KMG-II): from individual species to whole genera.</title>
        <authorList>
            <person name="Goeker M."/>
        </authorList>
    </citation>
    <scope>NUCLEOTIDE SEQUENCE [LARGE SCALE GENOMIC DNA]</scope>
    <source>
        <strain evidence="3 4">DSM 100673</strain>
    </source>
</reference>
<dbReference type="InterPro" id="IPR011991">
    <property type="entry name" value="ArsR-like_HTH"/>
</dbReference>
<dbReference type="SMART" id="SM00418">
    <property type="entry name" value="HTH_ARSR"/>
    <property type="match status" value="1"/>
</dbReference>
<dbReference type="OrthoDB" id="9790747at2"/>
<dbReference type="InterPro" id="IPR036388">
    <property type="entry name" value="WH-like_DNA-bd_sf"/>
</dbReference>
<dbReference type="GO" id="GO:0003700">
    <property type="term" value="F:DNA-binding transcription factor activity"/>
    <property type="evidence" value="ECO:0007669"/>
    <property type="project" value="InterPro"/>
</dbReference>
<evidence type="ECO:0000256" key="1">
    <source>
        <dbReference type="SAM" id="MobiDB-lite"/>
    </source>
</evidence>
<dbReference type="PRINTS" id="PR00778">
    <property type="entry name" value="HTHARSR"/>
</dbReference>
<evidence type="ECO:0000313" key="3">
    <source>
        <dbReference type="EMBL" id="PSL19997.1"/>
    </source>
</evidence>
<feature type="compositionally biased region" description="Basic and acidic residues" evidence="1">
    <location>
        <begin position="109"/>
        <end position="122"/>
    </location>
</feature>
<feature type="region of interest" description="Disordered" evidence="1">
    <location>
        <begin position="103"/>
        <end position="122"/>
    </location>
</feature>
<protein>
    <submittedName>
        <fullName evidence="3">ArsR family transcriptional regulator</fullName>
    </submittedName>
</protein>
<proteinExistence type="predicted"/>
<dbReference type="InterPro" id="IPR036390">
    <property type="entry name" value="WH_DNA-bd_sf"/>
</dbReference>
<evidence type="ECO:0000313" key="4">
    <source>
        <dbReference type="Proteomes" id="UP000240418"/>
    </source>
</evidence>
<gene>
    <name evidence="3" type="ORF">CLV88_10456</name>
</gene>
<dbReference type="EMBL" id="PYGJ01000004">
    <property type="protein sequence ID" value="PSL19997.1"/>
    <property type="molecule type" value="Genomic_DNA"/>
</dbReference>
<dbReference type="NCBIfam" id="NF033788">
    <property type="entry name" value="HTH_metalloreg"/>
    <property type="match status" value="1"/>
</dbReference>
<organism evidence="3 4">
    <name type="scientific">Shimia abyssi</name>
    <dbReference type="NCBI Taxonomy" id="1662395"/>
    <lineage>
        <taxon>Bacteria</taxon>
        <taxon>Pseudomonadati</taxon>
        <taxon>Pseudomonadota</taxon>
        <taxon>Alphaproteobacteria</taxon>
        <taxon>Rhodobacterales</taxon>
        <taxon>Roseobacteraceae</taxon>
    </lineage>
</organism>
<dbReference type="Pfam" id="PF12840">
    <property type="entry name" value="HTH_20"/>
    <property type="match status" value="1"/>
</dbReference>
<dbReference type="CDD" id="cd00090">
    <property type="entry name" value="HTH_ARSR"/>
    <property type="match status" value="1"/>
</dbReference>
<dbReference type="InterPro" id="IPR001845">
    <property type="entry name" value="HTH_ArsR_DNA-bd_dom"/>
</dbReference>
<dbReference type="PANTHER" id="PTHR38600">
    <property type="entry name" value="TRANSCRIPTIONAL REGULATORY PROTEIN"/>
    <property type="match status" value="1"/>
</dbReference>
<dbReference type="AlphaFoldDB" id="A0A2P8FE61"/>
<comment type="caution">
    <text evidence="3">The sequence shown here is derived from an EMBL/GenBank/DDBJ whole genome shotgun (WGS) entry which is preliminary data.</text>
</comment>
<dbReference type="Proteomes" id="UP000240418">
    <property type="component" value="Unassembled WGS sequence"/>
</dbReference>
<name>A0A2P8FE61_9RHOB</name>
<dbReference type="PROSITE" id="PS50987">
    <property type="entry name" value="HTH_ARSR_2"/>
    <property type="match status" value="1"/>
</dbReference>
<sequence length="122" mass="13988">MPPNLQPTFRALSDPTRRNILRMLGQRDMTIAEVSAQFDMTRAAVKKHLVVLSDGGLITVRTEGRERINTLNAQALKPVTDWLSWFERFWDTHLDALKDAIETEDTELEKDTKDDTGHHTND</sequence>
<dbReference type="PANTHER" id="PTHR38600:SF2">
    <property type="entry name" value="SLL0088 PROTEIN"/>
    <property type="match status" value="1"/>
</dbReference>
<evidence type="ECO:0000259" key="2">
    <source>
        <dbReference type="PROSITE" id="PS50987"/>
    </source>
</evidence>
<accession>A0A2P8FE61</accession>